<dbReference type="GO" id="GO:0030514">
    <property type="term" value="P:negative regulation of BMP signaling pathway"/>
    <property type="evidence" value="ECO:0007669"/>
    <property type="project" value="TreeGrafter"/>
</dbReference>
<dbReference type="KEGG" id="tpal:117640643"/>
<feature type="compositionally biased region" description="Low complexity" evidence="7">
    <location>
        <begin position="45"/>
        <end position="57"/>
    </location>
</feature>
<gene>
    <name evidence="11" type="primary">LOC117640643</name>
</gene>
<evidence type="ECO:0000256" key="5">
    <source>
        <dbReference type="ARBA" id="ARBA00023136"/>
    </source>
</evidence>
<dbReference type="InterPro" id="IPR034394">
    <property type="entry name" value="Man1_RRM"/>
</dbReference>
<dbReference type="AlphaFoldDB" id="A0A6P8Y187"/>
<dbReference type="SMART" id="SM00540">
    <property type="entry name" value="LEM"/>
    <property type="match status" value="1"/>
</dbReference>
<evidence type="ECO:0000256" key="3">
    <source>
        <dbReference type="ARBA" id="ARBA00022692"/>
    </source>
</evidence>
<sequence length="818" mass="90524">MATVEELSDIELRKKLIEHGFEAGPVTGTTRKLMEKKLTTLMSQKGKPTKAPAAAPKVNRTLSRFSSAEEDSDDALALAGNSRRKSMPAAAAVKRKSMGRSARAAEAAAREAQVADNLLMPSPPPPATTAPPARPRYSMNEAALRKNYEERSLPTPPRSTRKSIATSSPMKRHGSNGNGFDSGSDSDVPLPSPPVSSVRLSPSPRKTHSQPHSHSHRQEDEDDDEEAEDDKPIATLLTKLSDRFLPNSESTRISSPESGSEQVRHRMNIGRDPSPGDTLDAPYLSAFARRLSMLKPHSIGGSRYDDVKESDDSGDDSVQTSPTTNGSYYRRSLAGPNRIPVRRVDPARSFKVSEETVSFWKNSHVMSLAILGGFVMFAVFLGMLYLNVTTKDAPNNLIEESSVGNVYNICKGSPTDDIPGVTCVTQDGVAPAMKIFESVFQNLLTQAVKSECGPALPDGTYPSSYLTEREAVQAVVQHQGLSIWEAEEQVSNLVVLLSSNPHWGVTVLDNVVRHPDKTKLQVSSPKIPWECILKNKALGLLSSVLIIFSGFGAVFGLWRGIQWWISVRQKQQQEIYHYVERIIEFLSSQNQISGESSYVPVIHVRDQLIPPQNREKLKAVWDAAVKFIDKKESRVRGEIQPVNGEDYKVWRWLPPKHNTSMTSSTAESPSTSPQPRNRKVWQGQAFGLSEKSVNNLSVSPTPCLKIRHMFDPDMETGDNWQLQVQDAILEKCIGAKILHIHVDKSSKEGCVYVKCASEIDAGKAYKALHGSWFDSELVTVKYLRLERYHERFPAATKSREPMRPSNNLKLSLQAADDD</sequence>
<keyword evidence="2" id="KW-0597">Phosphoprotein</keyword>
<keyword evidence="4 8" id="KW-1133">Transmembrane helix</keyword>
<feature type="compositionally biased region" description="Low complexity" evidence="7">
    <location>
        <begin position="659"/>
        <end position="671"/>
    </location>
</feature>
<dbReference type="RefSeq" id="XP_034233248.1">
    <property type="nucleotide sequence ID" value="XM_034377357.1"/>
</dbReference>
<accession>A0A6P8Y187</accession>
<keyword evidence="3 8" id="KW-0812">Transmembrane</keyword>
<dbReference type="FunCoup" id="A0A6P8Y187">
    <property type="interactions" value="1446"/>
</dbReference>
<feature type="region of interest" description="Disordered" evidence="7">
    <location>
        <begin position="796"/>
        <end position="818"/>
    </location>
</feature>
<dbReference type="Pfam" id="PF09402">
    <property type="entry name" value="MSC"/>
    <property type="match status" value="1"/>
</dbReference>
<reference evidence="11" key="1">
    <citation type="submission" date="2025-08" db="UniProtKB">
        <authorList>
            <consortium name="RefSeq"/>
        </authorList>
    </citation>
    <scope>IDENTIFICATION</scope>
    <source>
        <tissue evidence="11">Total insect</tissue>
    </source>
</reference>
<dbReference type="Proteomes" id="UP000515158">
    <property type="component" value="Unplaced"/>
</dbReference>
<dbReference type="CDD" id="cd12934">
    <property type="entry name" value="LEM"/>
    <property type="match status" value="1"/>
</dbReference>
<dbReference type="GO" id="GO:0006998">
    <property type="term" value="P:nuclear envelope organization"/>
    <property type="evidence" value="ECO:0007669"/>
    <property type="project" value="TreeGrafter"/>
</dbReference>
<feature type="transmembrane region" description="Helical" evidence="8">
    <location>
        <begin position="537"/>
        <end position="558"/>
    </location>
</feature>
<feature type="compositionally biased region" description="Polar residues" evidence="7">
    <location>
        <begin position="247"/>
        <end position="261"/>
    </location>
</feature>
<feature type="compositionally biased region" description="Basic and acidic residues" evidence="7">
    <location>
        <begin position="143"/>
        <end position="152"/>
    </location>
</feature>
<protein>
    <submittedName>
        <fullName evidence="11">Inner nuclear membrane protein Man1</fullName>
    </submittedName>
</protein>
<keyword evidence="6" id="KW-0539">Nucleus</keyword>
<dbReference type="CTD" id="37838"/>
<evidence type="ECO:0000256" key="2">
    <source>
        <dbReference type="ARBA" id="ARBA00022553"/>
    </source>
</evidence>
<dbReference type="InterPro" id="IPR052277">
    <property type="entry name" value="INM_ESCRT-Associated"/>
</dbReference>
<name>A0A6P8Y187_THRPL</name>
<evidence type="ECO:0000256" key="8">
    <source>
        <dbReference type="SAM" id="Phobius"/>
    </source>
</evidence>
<evidence type="ECO:0000313" key="11">
    <source>
        <dbReference type="RefSeq" id="XP_034233248.1"/>
    </source>
</evidence>
<evidence type="ECO:0000256" key="4">
    <source>
        <dbReference type="ARBA" id="ARBA00022989"/>
    </source>
</evidence>
<dbReference type="Gene3D" id="3.30.70.330">
    <property type="match status" value="1"/>
</dbReference>
<evidence type="ECO:0000256" key="7">
    <source>
        <dbReference type="SAM" id="MobiDB-lite"/>
    </source>
</evidence>
<dbReference type="SUPFAM" id="SSF63451">
    <property type="entry name" value="LEM domain"/>
    <property type="match status" value="1"/>
</dbReference>
<dbReference type="Gene3D" id="1.10.720.40">
    <property type="match status" value="1"/>
</dbReference>
<dbReference type="OrthoDB" id="118234at2759"/>
<comment type="subcellular location">
    <subcellularLocation>
        <location evidence="1">Nucleus inner membrane</location>
        <topology evidence="1">Multi-pass membrane protein</topology>
    </subcellularLocation>
</comment>
<feature type="compositionally biased region" description="Polar residues" evidence="7">
    <location>
        <begin position="318"/>
        <end position="327"/>
    </location>
</feature>
<feature type="domain" description="LEM" evidence="9">
    <location>
        <begin position="1"/>
        <end position="45"/>
    </location>
</feature>
<dbReference type="Pfam" id="PF03020">
    <property type="entry name" value="LEM"/>
    <property type="match status" value="1"/>
</dbReference>
<feature type="region of interest" description="Disordered" evidence="7">
    <location>
        <begin position="42"/>
        <end position="281"/>
    </location>
</feature>
<feature type="compositionally biased region" description="Low complexity" evidence="7">
    <location>
        <begin position="178"/>
        <end position="204"/>
    </location>
</feature>
<evidence type="ECO:0000313" key="10">
    <source>
        <dbReference type="Proteomes" id="UP000515158"/>
    </source>
</evidence>
<dbReference type="InterPro" id="IPR035979">
    <property type="entry name" value="RBD_domain_sf"/>
</dbReference>
<dbReference type="CDD" id="cd12286">
    <property type="entry name" value="RRM_Man1"/>
    <property type="match status" value="1"/>
</dbReference>
<dbReference type="GeneID" id="117640643"/>
<feature type="compositionally biased region" description="Acidic residues" evidence="7">
    <location>
        <begin position="220"/>
        <end position="229"/>
    </location>
</feature>
<dbReference type="InterPro" id="IPR041885">
    <property type="entry name" value="MAN1_winged_helix_dom"/>
</dbReference>
<feature type="transmembrane region" description="Helical" evidence="8">
    <location>
        <begin position="365"/>
        <end position="386"/>
    </location>
</feature>
<dbReference type="InterPro" id="IPR018996">
    <property type="entry name" value="Man1/Src1-like_C"/>
</dbReference>
<evidence type="ECO:0000259" key="9">
    <source>
        <dbReference type="PROSITE" id="PS50954"/>
    </source>
</evidence>
<dbReference type="GO" id="GO:0031490">
    <property type="term" value="F:chromatin DNA binding"/>
    <property type="evidence" value="ECO:0007669"/>
    <property type="project" value="TreeGrafter"/>
</dbReference>
<dbReference type="PANTHER" id="PTHR13428">
    <property type="entry name" value="INNER NUCLEAR MEMBRANE PROTEIN MAN1 LEM DOMAIN CONTAINING PROTEIN"/>
    <property type="match status" value="1"/>
</dbReference>
<dbReference type="Gene3D" id="1.10.10.1180">
    <property type="entry name" value="MAN1, winged-helix domain"/>
    <property type="match status" value="1"/>
</dbReference>
<dbReference type="FunFam" id="1.10.720.40:FF:000001">
    <property type="entry name" value="LEM domain containing 2, isoform CRA_a"/>
    <property type="match status" value="1"/>
</dbReference>
<feature type="region of interest" description="Disordered" evidence="7">
    <location>
        <begin position="658"/>
        <end position="678"/>
    </location>
</feature>
<keyword evidence="10" id="KW-1185">Reference proteome</keyword>
<proteinExistence type="predicted"/>
<feature type="compositionally biased region" description="Low complexity" evidence="7">
    <location>
        <begin position="102"/>
        <end position="112"/>
    </location>
</feature>
<evidence type="ECO:0000256" key="6">
    <source>
        <dbReference type="ARBA" id="ARBA00023242"/>
    </source>
</evidence>
<dbReference type="InterPro" id="IPR011015">
    <property type="entry name" value="LEM/LEM-like_dom_sf"/>
</dbReference>
<keyword evidence="5 8" id="KW-0472">Membrane</keyword>
<dbReference type="SUPFAM" id="SSF54928">
    <property type="entry name" value="RNA-binding domain, RBD"/>
    <property type="match status" value="1"/>
</dbReference>
<dbReference type="FunFam" id="3.30.70.330:FF:000176">
    <property type="entry name" value="Inner nuclear membrane protein Man1"/>
    <property type="match status" value="1"/>
</dbReference>
<dbReference type="InterPro" id="IPR003887">
    <property type="entry name" value="LEM_dom"/>
</dbReference>
<dbReference type="PANTHER" id="PTHR13428:SF12">
    <property type="entry name" value="INNER NUCLEAR MEMBRANE PROTEIN MAN1"/>
    <property type="match status" value="1"/>
</dbReference>
<feature type="compositionally biased region" description="Pro residues" evidence="7">
    <location>
        <begin position="121"/>
        <end position="134"/>
    </location>
</feature>
<dbReference type="GO" id="GO:0005637">
    <property type="term" value="C:nuclear inner membrane"/>
    <property type="evidence" value="ECO:0007669"/>
    <property type="project" value="UniProtKB-SubCell"/>
</dbReference>
<organism evidence="11">
    <name type="scientific">Thrips palmi</name>
    <name type="common">Melon thrips</name>
    <dbReference type="NCBI Taxonomy" id="161013"/>
    <lineage>
        <taxon>Eukaryota</taxon>
        <taxon>Metazoa</taxon>
        <taxon>Ecdysozoa</taxon>
        <taxon>Arthropoda</taxon>
        <taxon>Hexapoda</taxon>
        <taxon>Insecta</taxon>
        <taxon>Pterygota</taxon>
        <taxon>Neoptera</taxon>
        <taxon>Paraneoptera</taxon>
        <taxon>Thysanoptera</taxon>
        <taxon>Terebrantia</taxon>
        <taxon>Thripoidea</taxon>
        <taxon>Thripidae</taxon>
        <taxon>Thrips</taxon>
    </lineage>
</organism>
<evidence type="ECO:0000256" key="1">
    <source>
        <dbReference type="ARBA" id="ARBA00004473"/>
    </source>
</evidence>
<dbReference type="InterPro" id="IPR012677">
    <property type="entry name" value="Nucleotide-bd_a/b_plait_sf"/>
</dbReference>
<dbReference type="PROSITE" id="PS50954">
    <property type="entry name" value="LEM"/>
    <property type="match status" value="1"/>
</dbReference>
<feature type="compositionally biased region" description="Basic residues" evidence="7">
    <location>
        <begin position="205"/>
        <end position="215"/>
    </location>
</feature>
<dbReference type="InParanoid" id="A0A6P8Y187"/>
<feature type="region of interest" description="Disordered" evidence="7">
    <location>
        <begin position="298"/>
        <end position="333"/>
    </location>
</feature>